<organism evidence="1 2">
    <name type="scientific">Svornostia abyssi</name>
    <dbReference type="NCBI Taxonomy" id="2898438"/>
    <lineage>
        <taxon>Bacteria</taxon>
        <taxon>Bacillati</taxon>
        <taxon>Actinomycetota</taxon>
        <taxon>Thermoleophilia</taxon>
        <taxon>Solirubrobacterales</taxon>
        <taxon>Baekduiaceae</taxon>
        <taxon>Svornostia</taxon>
    </lineage>
</organism>
<protein>
    <recommendedName>
        <fullName evidence="3">DUF4350 domain-containing protein</fullName>
    </recommendedName>
</protein>
<keyword evidence="2" id="KW-1185">Reference proteome</keyword>
<evidence type="ECO:0000313" key="2">
    <source>
        <dbReference type="Proteomes" id="UP001058860"/>
    </source>
</evidence>
<dbReference type="RefSeq" id="WP_353862899.1">
    <property type="nucleotide sequence ID" value="NZ_CP088295.1"/>
</dbReference>
<proteinExistence type="predicted"/>
<evidence type="ECO:0008006" key="3">
    <source>
        <dbReference type="Google" id="ProtNLM"/>
    </source>
</evidence>
<name>A0ABY5PCG4_9ACTN</name>
<evidence type="ECO:0000313" key="1">
    <source>
        <dbReference type="EMBL" id="UUY02369.1"/>
    </source>
</evidence>
<dbReference type="Proteomes" id="UP001058860">
    <property type="component" value="Chromosome"/>
</dbReference>
<reference evidence="2" key="1">
    <citation type="submission" date="2021-11" db="EMBL/GenBank/DDBJ databases">
        <title>Cultivation dependent microbiological survey of springs from the worlds oldest radium mine currently devoted to the extraction of radon-saturated water.</title>
        <authorList>
            <person name="Kapinusova G."/>
            <person name="Smrhova T."/>
            <person name="Strejcek M."/>
            <person name="Suman J."/>
            <person name="Jani K."/>
            <person name="Pajer P."/>
            <person name="Uhlik O."/>
        </authorList>
    </citation>
    <scope>NUCLEOTIDE SEQUENCE [LARGE SCALE GENOMIC DNA]</scope>
    <source>
        <strain evidence="2">J379</strain>
    </source>
</reference>
<gene>
    <name evidence="1" type="ORF">LRS13_16895</name>
</gene>
<sequence>MRIAAIAVVVVALVAIGGFGLSTFVNGRDSASVSTGSGPGSPRGAAEDALGAAGDVGVAGNVVLLHAAEADGPALRALGDEVAGPASPELEEAGQAVIVRQTPDAEGVIALSDTRVLRADSAADPQIRAFVESSLGTTGTD</sequence>
<accession>A0ABY5PCG4</accession>
<dbReference type="EMBL" id="CP088295">
    <property type="protein sequence ID" value="UUY02369.1"/>
    <property type="molecule type" value="Genomic_DNA"/>
</dbReference>